<comment type="caution">
    <text evidence="1">The sequence shown here is derived from an EMBL/GenBank/DDBJ whole genome shotgun (WGS) entry which is preliminary data.</text>
</comment>
<dbReference type="EMBL" id="JADPKZ010000028">
    <property type="protein sequence ID" value="MBF8376837.1"/>
    <property type="molecule type" value="Genomic_DNA"/>
</dbReference>
<evidence type="ECO:0000313" key="2">
    <source>
        <dbReference type="Proteomes" id="UP000642910"/>
    </source>
</evidence>
<dbReference type="RefSeq" id="WP_195867081.1">
    <property type="nucleotide sequence ID" value="NZ_JADPKZ010000028.1"/>
</dbReference>
<name>A0ABS0F0N3_9BACL</name>
<protein>
    <recommendedName>
        <fullName evidence="3">YolD-like protein</fullName>
    </recommendedName>
</protein>
<reference evidence="1 2" key="1">
    <citation type="submission" date="2020-11" db="EMBL/GenBank/DDBJ databases">
        <title>Genomic insight of Alicyclobacillus mali FL 18 reveals a new arsenic-resistant strain, with potential in environmental biotechnology.</title>
        <authorList>
            <person name="Fiorentino G."/>
            <person name="Gallo G."/>
            <person name="Aulitto M."/>
        </authorList>
    </citation>
    <scope>NUCLEOTIDE SEQUENCE [LARGE SCALE GENOMIC DNA]</scope>
    <source>
        <strain evidence="1 2">FL 18</strain>
    </source>
</reference>
<dbReference type="Proteomes" id="UP000642910">
    <property type="component" value="Unassembled WGS sequence"/>
</dbReference>
<organism evidence="1 2">
    <name type="scientific">Alicyclobacillus mali</name>
    <name type="common">ex Roth et al. 2021</name>
    <dbReference type="NCBI Taxonomy" id="1123961"/>
    <lineage>
        <taxon>Bacteria</taxon>
        <taxon>Bacillati</taxon>
        <taxon>Bacillota</taxon>
        <taxon>Bacilli</taxon>
        <taxon>Bacillales</taxon>
        <taxon>Alicyclobacillaceae</taxon>
        <taxon>Alicyclobacillus</taxon>
    </lineage>
</organism>
<gene>
    <name evidence="1" type="ORF">IW967_02980</name>
</gene>
<evidence type="ECO:0008006" key="3">
    <source>
        <dbReference type="Google" id="ProtNLM"/>
    </source>
</evidence>
<accession>A0ABS0F0N3</accession>
<evidence type="ECO:0000313" key="1">
    <source>
        <dbReference type="EMBL" id="MBF8376837.1"/>
    </source>
</evidence>
<proteinExistence type="predicted"/>
<sequence length="92" mass="10377">MPKKKPTMVVEDPEPRINGFTEAEWHEISVLIGEAIEAEIPIRITLKSKLGDKVLEGVPFVKDSRLYLRSAEGSSVQVPLERMAKVEEAVRY</sequence>
<keyword evidence="2" id="KW-1185">Reference proteome</keyword>